<evidence type="ECO:0000313" key="2">
    <source>
        <dbReference type="EMBL" id="TDD50070.1"/>
    </source>
</evidence>
<keyword evidence="3" id="KW-1185">Reference proteome</keyword>
<dbReference type="PANTHER" id="PTHR21621">
    <property type="entry name" value="RIBOSOMAL PROTEIN S6 MODIFICATION PROTEIN"/>
    <property type="match status" value="1"/>
</dbReference>
<dbReference type="OrthoDB" id="9794735at2"/>
<reference evidence="2 3" key="1">
    <citation type="submission" date="2019-03" db="EMBL/GenBank/DDBJ databases">
        <title>Draft genome sequences of novel Actinobacteria.</title>
        <authorList>
            <person name="Sahin N."/>
            <person name="Ay H."/>
            <person name="Saygin H."/>
        </authorList>
    </citation>
    <scope>NUCLEOTIDE SEQUENCE [LARGE SCALE GENOMIC DNA]</scope>
    <source>
        <strain evidence="2 3">JCM 13523</strain>
    </source>
</reference>
<feature type="domain" description="MvdD-like pre-ATP grasp" evidence="1">
    <location>
        <begin position="11"/>
        <end position="117"/>
    </location>
</feature>
<protein>
    <submittedName>
        <fullName evidence="2">ATP-grasp ribosomal peptide maturase</fullName>
    </submittedName>
</protein>
<proteinExistence type="predicted"/>
<name>A0A4R4YYK1_9ACTN</name>
<comment type="caution">
    <text evidence="2">The sequence shown here is derived from an EMBL/GenBank/DDBJ whole genome shotgun (WGS) entry which is preliminary data.</text>
</comment>
<gene>
    <name evidence="2" type="primary">tgmB</name>
    <name evidence="2" type="ORF">E1263_31375</name>
</gene>
<dbReference type="GO" id="GO:0018169">
    <property type="term" value="F:ribosomal S6-glutamic acid ligase activity"/>
    <property type="evidence" value="ECO:0007669"/>
    <property type="project" value="TreeGrafter"/>
</dbReference>
<dbReference type="Gene3D" id="3.30.470.20">
    <property type="entry name" value="ATP-grasp fold, B domain"/>
    <property type="match status" value="1"/>
</dbReference>
<dbReference type="PANTHER" id="PTHR21621:SF0">
    <property type="entry name" value="BETA-CITRYLGLUTAMATE SYNTHASE B-RELATED"/>
    <property type="match status" value="1"/>
</dbReference>
<dbReference type="InterPro" id="IPR048936">
    <property type="entry name" value="MvdD-like_ATPgrasp"/>
</dbReference>
<dbReference type="Proteomes" id="UP000295124">
    <property type="component" value="Unassembled WGS sequence"/>
</dbReference>
<dbReference type="InterPro" id="IPR026449">
    <property type="entry name" value="GRASP_SAV_5884"/>
</dbReference>
<dbReference type="GO" id="GO:0009432">
    <property type="term" value="P:SOS response"/>
    <property type="evidence" value="ECO:0007669"/>
    <property type="project" value="TreeGrafter"/>
</dbReference>
<dbReference type="GO" id="GO:0005737">
    <property type="term" value="C:cytoplasm"/>
    <property type="evidence" value="ECO:0007669"/>
    <property type="project" value="TreeGrafter"/>
</dbReference>
<dbReference type="EMBL" id="SMKX01000124">
    <property type="protein sequence ID" value="TDD50070.1"/>
    <property type="molecule type" value="Genomic_DNA"/>
</dbReference>
<dbReference type="NCBIfam" id="TIGR04187">
    <property type="entry name" value="GRASP_SAV_5884"/>
    <property type="match status" value="1"/>
</dbReference>
<evidence type="ECO:0000259" key="1">
    <source>
        <dbReference type="Pfam" id="PF21068"/>
    </source>
</evidence>
<accession>A0A4R4YYK1</accession>
<dbReference type="AlphaFoldDB" id="A0A4R4YYK1"/>
<sequence length="321" mass="35505">MSSGARPVMVMTEADDPTADMVIEELNERDVPVARFDSSDFPASLSVSADINGLRGWRGWLRTPTRLVDLRAVRSLYFRRPNDFDFSHLEPQAARFAASQARFGLGGLLADLPGCLYVNHPNAIADAEYKPVQLAAATAAGLRVPPTIITNDPAEARAFAQGVGRIVYKPLYLGQYDRDGKPVSIWVKEVDAAELDESIAGSMHLFQARCDKVADLRVTVIGDQVFCVKIVAKDPDLLDWRYDYDNLSYSAIEPPVELVDGMRAYLKRFDLVFGCFDFAVPKEGTPVFLECNPNGQWGWLEDETGLPMTAALADLLERGTR</sequence>
<dbReference type="SUPFAM" id="SSF56059">
    <property type="entry name" value="Glutathione synthetase ATP-binding domain-like"/>
    <property type="match status" value="1"/>
</dbReference>
<organism evidence="2 3">
    <name type="scientific">Kribbella antibiotica</name>
    <dbReference type="NCBI Taxonomy" id="190195"/>
    <lineage>
        <taxon>Bacteria</taxon>
        <taxon>Bacillati</taxon>
        <taxon>Actinomycetota</taxon>
        <taxon>Actinomycetes</taxon>
        <taxon>Propionibacteriales</taxon>
        <taxon>Kribbellaceae</taxon>
        <taxon>Kribbella</taxon>
    </lineage>
</organism>
<evidence type="ECO:0000313" key="3">
    <source>
        <dbReference type="Proteomes" id="UP000295124"/>
    </source>
</evidence>
<dbReference type="Pfam" id="PF21068">
    <property type="entry name" value="ATPgraspMvdD"/>
    <property type="match status" value="1"/>
</dbReference>